<sequence>MEVEVEVSLHWLEKQREFGGHVHCTFTHFLRNPSPVAPLRHRRHRRLLLLESMNFFYKGTGADELFVAGGGKEVEEGHICLGLEIALSGGEKEDGEGSSVVFFL</sequence>
<reference evidence="1 2" key="1">
    <citation type="submission" date="2024-04" db="EMBL/GenBank/DDBJ databases">
        <authorList>
            <person name="Fracassetti M."/>
        </authorList>
    </citation>
    <scope>NUCLEOTIDE SEQUENCE [LARGE SCALE GENOMIC DNA]</scope>
</reference>
<evidence type="ECO:0000313" key="2">
    <source>
        <dbReference type="Proteomes" id="UP001497516"/>
    </source>
</evidence>
<evidence type="ECO:0000313" key="1">
    <source>
        <dbReference type="EMBL" id="CAL1398481.1"/>
    </source>
</evidence>
<name>A0AAV2FJK0_9ROSI</name>
<organism evidence="1 2">
    <name type="scientific">Linum trigynum</name>
    <dbReference type="NCBI Taxonomy" id="586398"/>
    <lineage>
        <taxon>Eukaryota</taxon>
        <taxon>Viridiplantae</taxon>
        <taxon>Streptophyta</taxon>
        <taxon>Embryophyta</taxon>
        <taxon>Tracheophyta</taxon>
        <taxon>Spermatophyta</taxon>
        <taxon>Magnoliopsida</taxon>
        <taxon>eudicotyledons</taxon>
        <taxon>Gunneridae</taxon>
        <taxon>Pentapetalae</taxon>
        <taxon>rosids</taxon>
        <taxon>fabids</taxon>
        <taxon>Malpighiales</taxon>
        <taxon>Linaceae</taxon>
        <taxon>Linum</taxon>
    </lineage>
</organism>
<keyword evidence="2" id="KW-1185">Reference proteome</keyword>
<gene>
    <name evidence="1" type="ORF">LTRI10_LOCUS38712</name>
</gene>
<accession>A0AAV2FJK0</accession>
<protein>
    <submittedName>
        <fullName evidence="1">Uncharacterized protein</fullName>
    </submittedName>
</protein>
<dbReference type="Proteomes" id="UP001497516">
    <property type="component" value="Chromosome 6"/>
</dbReference>
<dbReference type="EMBL" id="OZ034819">
    <property type="protein sequence ID" value="CAL1398481.1"/>
    <property type="molecule type" value="Genomic_DNA"/>
</dbReference>
<proteinExistence type="predicted"/>
<dbReference type="AlphaFoldDB" id="A0AAV2FJK0"/>